<feature type="region of interest" description="Disordered" evidence="1">
    <location>
        <begin position="1"/>
        <end position="135"/>
    </location>
</feature>
<dbReference type="EMBL" id="JBAHYK010000397">
    <property type="protein sequence ID" value="KAL0574432.1"/>
    <property type="molecule type" value="Genomic_DNA"/>
</dbReference>
<feature type="compositionally biased region" description="Pro residues" evidence="1">
    <location>
        <begin position="23"/>
        <end position="58"/>
    </location>
</feature>
<feature type="region of interest" description="Disordered" evidence="1">
    <location>
        <begin position="410"/>
        <end position="431"/>
    </location>
</feature>
<reference evidence="2 3" key="1">
    <citation type="submission" date="2024-02" db="EMBL/GenBank/DDBJ databases">
        <title>A draft genome for the cacao thread blight pathogen Marasmius crinis-equi.</title>
        <authorList>
            <person name="Cohen S.P."/>
            <person name="Baruah I.K."/>
            <person name="Amoako-Attah I."/>
            <person name="Bukari Y."/>
            <person name="Meinhardt L.W."/>
            <person name="Bailey B.A."/>
        </authorList>
    </citation>
    <scope>NUCLEOTIDE SEQUENCE [LARGE SCALE GENOMIC DNA]</scope>
    <source>
        <strain evidence="2 3">GH-76</strain>
    </source>
</reference>
<accession>A0ABR3FGW4</accession>
<protein>
    <submittedName>
        <fullName evidence="2">Uncharacterized protein</fullName>
    </submittedName>
</protein>
<feature type="compositionally biased region" description="Basic and acidic residues" evidence="1">
    <location>
        <begin position="416"/>
        <end position="431"/>
    </location>
</feature>
<evidence type="ECO:0000313" key="2">
    <source>
        <dbReference type="EMBL" id="KAL0574432.1"/>
    </source>
</evidence>
<name>A0ABR3FGW4_9AGAR</name>
<organism evidence="2 3">
    <name type="scientific">Marasmius crinis-equi</name>
    <dbReference type="NCBI Taxonomy" id="585013"/>
    <lineage>
        <taxon>Eukaryota</taxon>
        <taxon>Fungi</taxon>
        <taxon>Dikarya</taxon>
        <taxon>Basidiomycota</taxon>
        <taxon>Agaricomycotina</taxon>
        <taxon>Agaricomycetes</taxon>
        <taxon>Agaricomycetidae</taxon>
        <taxon>Agaricales</taxon>
        <taxon>Marasmiineae</taxon>
        <taxon>Marasmiaceae</taxon>
        <taxon>Marasmius</taxon>
    </lineage>
</organism>
<dbReference type="Proteomes" id="UP001465976">
    <property type="component" value="Unassembled WGS sequence"/>
</dbReference>
<keyword evidence="3" id="KW-1185">Reference proteome</keyword>
<evidence type="ECO:0000313" key="3">
    <source>
        <dbReference type="Proteomes" id="UP001465976"/>
    </source>
</evidence>
<evidence type="ECO:0000256" key="1">
    <source>
        <dbReference type="SAM" id="MobiDB-lite"/>
    </source>
</evidence>
<comment type="caution">
    <text evidence="2">The sequence shown here is derived from an EMBL/GenBank/DDBJ whole genome shotgun (WGS) entry which is preliminary data.</text>
</comment>
<feature type="compositionally biased region" description="Low complexity" evidence="1">
    <location>
        <begin position="101"/>
        <end position="114"/>
    </location>
</feature>
<gene>
    <name evidence="2" type="ORF">V5O48_007518</name>
</gene>
<feature type="compositionally biased region" description="Low complexity" evidence="1">
    <location>
        <begin position="59"/>
        <end position="68"/>
    </location>
</feature>
<proteinExistence type="predicted"/>
<sequence>MNANAPAANPPSSPHSSQSSGPPSSPPPPPPPFDPPPPFSSHGYPPPHSGPPPSPSPSTPSSSSSVSSLGTPVWHIRTPHNREKRPFTPPSTGNPFPELLAQSVASATQSSSTPPATPHRQSKQVSAPLAPPQDQPNRVLARVLDLNTQAALDQRGVKTTQEQSRPLPALRMDQMRRMQNHTILVHLYTKNDLPSQAIDVVVEAASWPVLDPRRYVILEGFAGIGAFNSGYHYYDQDRSLWRFTLNPLDVSSKRPVFLALKHITTLPTPILKVTGPTVHTGGETSVRTPRCDPQVLNVDLDQTPTAKAAVEVANPIQLLNDTDWCESDGFSYLQTAPPSDRRRPFPFKYARDMHEAFIKIAAFETEHPTYKQKQLFLHAALPGEFVSSTFSSHYQTWKNARHSQELRQAVQAGRTTEGEWSRIRNNYDRSH</sequence>